<dbReference type="InterPro" id="IPR038881">
    <property type="entry name" value="Yae1-like"/>
</dbReference>
<evidence type="ECO:0000256" key="5">
    <source>
        <dbReference type="ARBA" id="ARBA00018400"/>
    </source>
</evidence>
<dbReference type="PANTHER" id="PTHR18829">
    <property type="entry name" value="PROTEIN YAE1 HOMOLOG"/>
    <property type="match status" value="1"/>
</dbReference>
<feature type="compositionally biased region" description="Basic and acidic residues" evidence="8">
    <location>
        <begin position="9"/>
        <end position="25"/>
    </location>
</feature>
<evidence type="ECO:0000313" key="11">
    <source>
        <dbReference type="Proteomes" id="UP000053558"/>
    </source>
</evidence>
<dbReference type="Pfam" id="PF09811">
    <property type="entry name" value="Yae1_N"/>
    <property type="match status" value="1"/>
</dbReference>
<keyword evidence="6" id="KW-0963">Cytoplasm</keyword>
<evidence type="ECO:0000259" key="9">
    <source>
        <dbReference type="Pfam" id="PF09811"/>
    </source>
</evidence>
<comment type="caution">
    <text evidence="10">The sequence shown here is derived from an EMBL/GenBank/DDBJ whole genome shotgun (WGS) entry which is preliminary data.</text>
</comment>
<evidence type="ECO:0000256" key="8">
    <source>
        <dbReference type="SAM" id="MobiDB-lite"/>
    </source>
</evidence>
<evidence type="ECO:0000256" key="4">
    <source>
        <dbReference type="ARBA" id="ARBA00017286"/>
    </source>
</evidence>
<protein>
    <recommendedName>
        <fullName evidence="5">Protein YAE1</fullName>
    </recommendedName>
    <alternativeName>
        <fullName evidence="4">Protein yae1</fullName>
    </alternativeName>
</protein>
<dbReference type="GeneID" id="19207792"/>
<dbReference type="GO" id="GO:0005737">
    <property type="term" value="C:cytoplasm"/>
    <property type="evidence" value="ECO:0007669"/>
    <property type="project" value="UniProtKB-SubCell"/>
</dbReference>
<evidence type="ECO:0000256" key="6">
    <source>
        <dbReference type="ARBA" id="ARBA00022490"/>
    </source>
</evidence>
<comment type="similarity">
    <text evidence="3">Belongs to the YAE1 family.</text>
</comment>
<dbReference type="InterPro" id="IPR019191">
    <property type="entry name" value="Essential_protein_Yae1_N"/>
</dbReference>
<reference evidence="11" key="1">
    <citation type="journal article" date="2012" name="Science">
        <title>The Paleozoic origin of enzymatic lignin decomposition reconstructed from 31 fungal genomes.</title>
        <authorList>
            <person name="Floudas D."/>
            <person name="Binder M."/>
            <person name="Riley R."/>
            <person name="Barry K."/>
            <person name="Blanchette R.A."/>
            <person name="Henrissat B."/>
            <person name="Martinez A.T."/>
            <person name="Otillar R."/>
            <person name="Spatafora J.W."/>
            <person name="Yadav J.S."/>
            <person name="Aerts A."/>
            <person name="Benoit I."/>
            <person name="Boyd A."/>
            <person name="Carlson A."/>
            <person name="Copeland A."/>
            <person name="Coutinho P.M."/>
            <person name="de Vries R.P."/>
            <person name="Ferreira P."/>
            <person name="Findley K."/>
            <person name="Foster B."/>
            <person name="Gaskell J."/>
            <person name="Glotzer D."/>
            <person name="Gorecki P."/>
            <person name="Heitman J."/>
            <person name="Hesse C."/>
            <person name="Hori C."/>
            <person name="Igarashi K."/>
            <person name="Jurgens J.A."/>
            <person name="Kallen N."/>
            <person name="Kersten P."/>
            <person name="Kohler A."/>
            <person name="Kuees U."/>
            <person name="Kumar T.K.A."/>
            <person name="Kuo A."/>
            <person name="LaButti K."/>
            <person name="Larrondo L.F."/>
            <person name="Lindquist E."/>
            <person name="Ling A."/>
            <person name="Lombard V."/>
            <person name="Lucas S."/>
            <person name="Lundell T."/>
            <person name="Martin R."/>
            <person name="McLaughlin D.J."/>
            <person name="Morgenstern I."/>
            <person name="Morin E."/>
            <person name="Murat C."/>
            <person name="Nagy L.G."/>
            <person name="Nolan M."/>
            <person name="Ohm R.A."/>
            <person name="Patyshakuliyeva A."/>
            <person name="Rokas A."/>
            <person name="Ruiz-Duenas F.J."/>
            <person name="Sabat G."/>
            <person name="Salamov A."/>
            <person name="Samejima M."/>
            <person name="Schmutz J."/>
            <person name="Slot J.C."/>
            <person name="St John F."/>
            <person name="Stenlid J."/>
            <person name="Sun H."/>
            <person name="Sun S."/>
            <person name="Syed K."/>
            <person name="Tsang A."/>
            <person name="Wiebenga A."/>
            <person name="Young D."/>
            <person name="Pisabarro A."/>
            <person name="Eastwood D.C."/>
            <person name="Martin F."/>
            <person name="Cullen D."/>
            <person name="Grigoriev I.V."/>
            <person name="Hibbett D.S."/>
        </authorList>
    </citation>
    <scope>NUCLEOTIDE SEQUENCE [LARGE SCALE GENOMIC DNA]</scope>
    <source>
        <strain evidence="11">RWD-64-598 SS2</strain>
    </source>
</reference>
<dbReference type="OMA" id="TEEAGWA"/>
<evidence type="ECO:0000256" key="7">
    <source>
        <dbReference type="ARBA" id="ARBA00023242"/>
    </source>
</evidence>
<keyword evidence="7" id="KW-0539">Nucleus</keyword>
<sequence length="199" mass="21849">MDLDDPWEDDPHQHDHSIREQEWTKISDSFTNSGYREGIIAGKEASLQEGFDDGFASVGAPLGRQLGLLRGTASALLSYLSSSSHEMDNNISNASSSALEEARTISAALADIRLSDIAPRDLEAEEHAREHLQDQMSDEPSLPAIGEMEERKKMEQLEDMLNQLTAGSAIAPDRTVQDVAKLTERLDLLARSIGLNFSV</sequence>
<dbReference type="AlphaFoldDB" id="A0A5M3MQ41"/>
<evidence type="ECO:0000256" key="3">
    <source>
        <dbReference type="ARBA" id="ARBA00007096"/>
    </source>
</evidence>
<feature type="region of interest" description="Disordered" evidence="8">
    <location>
        <begin position="1"/>
        <end position="25"/>
    </location>
</feature>
<proteinExistence type="inferred from homology"/>
<dbReference type="GO" id="GO:0005634">
    <property type="term" value="C:nucleus"/>
    <property type="evidence" value="ECO:0007669"/>
    <property type="project" value="UniProtKB-SubCell"/>
</dbReference>
<gene>
    <name evidence="10" type="ORF">CONPUDRAFT_56374</name>
</gene>
<evidence type="ECO:0000256" key="2">
    <source>
        <dbReference type="ARBA" id="ARBA00004496"/>
    </source>
</evidence>
<comment type="subcellular location">
    <subcellularLocation>
        <location evidence="2">Cytoplasm</location>
    </subcellularLocation>
    <subcellularLocation>
        <location evidence="1">Nucleus</location>
    </subcellularLocation>
</comment>
<dbReference type="EMBL" id="JH711578">
    <property type="protein sequence ID" value="EIW81298.1"/>
    <property type="molecule type" value="Genomic_DNA"/>
</dbReference>
<dbReference type="RefSeq" id="XP_007768265.1">
    <property type="nucleotide sequence ID" value="XM_007770075.1"/>
</dbReference>
<evidence type="ECO:0000256" key="1">
    <source>
        <dbReference type="ARBA" id="ARBA00004123"/>
    </source>
</evidence>
<evidence type="ECO:0000313" key="10">
    <source>
        <dbReference type="EMBL" id="EIW81298.1"/>
    </source>
</evidence>
<name>A0A5M3MQ41_CONPW</name>
<accession>A0A5M3MQ41</accession>
<keyword evidence="11" id="KW-1185">Reference proteome</keyword>
<dbReference type="PANTHER" id="PTHR18829:SF0">
    <property type="entry name" value="PROTEIN YAE1 HOMOLOG"/>
    <property type="match status" value="1"/>
</dbReference>
<dbReference type="OrthoDB" id="20086at2759"/>
<dbReference type="KEGG" id="cput:CONPUDRAFT_56374"/>
<feature type="domain" description="Essential protein Yae1 N-terminal" evidence="9">
    <location>
        <begin position="34"/>
        <end position="73"/>
    </location>
</feature>
<organism evidence="10 11">
    <name type="scientific">Coniophora puteana (strain RWD-64-598)</name>
    <name type="common">Brown rot fungus</name>
    <dbReference type="NCBI Taxonomy" id="741705"/>
    <lineage>
        <taxon>Eukaryota</taxon>
        <taxon>Fungi</taxon>
        <taxon>Dikarya</taxon>
        <taxon>Basidiomycota</taxon>
        <taxon>Agaricomycotina</taxon>
        <taxon>Agaricomycetes</taxon>
        <taxon>Agaricomycetidae</taxon>
        <taxon>Boletales</taxon>
        <taxon>Coniophorineae</taxon>
        <taxon>Coniophoraceae</taxon>
        <taxon>Coniophora</taxon>
    </lineage>
</organism>
<dbReference type="Proteomes" id="UP000053558">
    <property type="component" value="Unassembled WGS sequence"/>
</dbReference>